<organism evidence="7 8">
    <name type="scientific">Limulus polyphemus</name>
    <name type="common">Atlantic horseshoe crab</name>
    <dbReference type="NCBI Taxonomy" id="6850"/>
    <lineage>
        <taxon>Eukaryota</taxon>
        <taxon>Metazoa</taxon>
        <taxon>Ecdysozoa</taxon>
        <taxon>Arthropoda</taxon>
        <taxon>Chelicerata</taxon>
        <taxon>Merostomata</taxon>
        <taxon>Xiphosura</taxon>
        <taxon>Limulidae</taxon>
        <taxon>Limulus</taxon>
    </lineage>
</organism>
<dbReference type="GeneID" id="106468505"/>
<dbReference type="SUPFAM" id="SSF103473">
    <property type="entry name" value="MFS general substrate transporter"/>
    <property type="match status" value="1"/>
</dbReference>
<feature type="domain" description="Major facilitator superfamily (MFS) profile" evidence="6">
    <location>
        <begin position="45"/>
        <end position="480"/>
    </location>
</feature>
<protein>
    <submittedName>
        <fullName evidence="8">Proton-coupled folate transporter-like</fullName>
    </submittedName>
</protein>
<reference evidence="8" key="1">
    <citation type="submission" date="2025-08" db="UniProtKB">
        <authorList>
            <consortium name="RefSeq"/>
        </authorList>
    </citation>
    <scope>IDENTIFICATION</scope>
    <source>
        <tissue evidence="8">Muscle</tissue>
    </source>
</reference>
<name>A0ABM1T9J1_LIMPO</name>
<keyword evidence="3 5" id="KW-1133">Transmembrane helix</keyword>
<dbReference type="InterPro" id="IPR036259">
    <property type="entry name" value="MFS_trans_sf"/>
</dbReference>
<dbReference type="PANTHER" id="PTHR23507">
    <property type="entry name" value="ZGC:174356"/>
    <property type="match status" value="1"/>
</dbReference>
<feature type="transmembrane region" description="Helical" evidence="5">
    <location>
        <begin position="333"/>
        <end position="352"/>
    </location>
</feature>
<proteinExistence type="predicted"/>
<gene>
    <name evidence="8" type="primary">LOC106468505</name>
</gene>
<dbReference type="InterPro" id="IPR011701">
    <property type="entry name" value="MFS"/>
</dbReference>
<feature type="transmembrane region" description="Helical" evidence="5">
    <location>
        <begin position="161"/>
        <end position="185"/>
    </location>
</feature>
<feature type="transmembrane region" description="Helical" evidence="5">
    <location>
        <begin position="452"/>
        <end position="475"/>
    </location>
</feature>
<dbReference type="Gene3D" id="1.20.1250.20">
    <property type="entry name" value="MFS general substrate transporter like domains"/>
    <property type="match status" value="1"/>
</dbReference>
<keyword evidence="2 5" id="KW-0812">Transmembrane</keyword>
<dbReference type="InterPro" id="IPR020846">
    <property type="entry name" value="MFS_dom"/>
</dbReference>
<evidence type="ECO:0000256" key="1">
    <source>
        <dbReference type="ARBA" id="ARBA00004141"/>
    </source>
</evidence>
<keyword evidence="4 5" id="KW-0472">Membrane</keyword>
<feature type="transmembrane region" description="Helical" evidence="5">
    <location>
        <begin position="35"/>
        <end position="55"/>
    </location>
</feature>
<feature type="transmembrane region" description="Helical" evidence="5">
    <location>
        <begin position="131"/>
        <end position="155"/>
    </location>
</feature>
<evidence type="ECO:0000313" key="8">
    <source>
        <dbReference type="RefSeq" id="XP_022252547.1"/>
    </source>
</evidence>
<dbReference type="Proteomes" id="UP000694941">
    <property type="component" value="Unplaced"/>
</dbReference>
<dbReference type="PROSITE" id="PS50850">
    <property type="entry name" value="MFS"/>
    <property type="match status" value="1"/>
</dbReference>
<dbReference type="Pfam" id="PF07690">
    <property type="entry name" value="MFS_1"/>
    <property type="match status" value="1"/>
</dbReference>
<feature type="transmembrane region" description="Helical" evidence="5">
    <location>
        <begin position="197"/>
        <end position="218"/>
    </location>
</feature>
<evidence type="ECO:0000256" key="4">
    <source>
        <dbReference type="ARBA" id="ARBA00023136"/>
    </source>
</evidence>
<feature type="transmembrane region" description="Helical" evidence="5">
    <location>
        <begin position="423"/>
        <end position="446"/>
    </location>
</feature>
<keyword evidence="7" id="KW-1185">Reference proteome</keyword>
<feature type="transmembrane region" description="Helical" evidence="5">
    <location>
        <begin position="296"/>
        <end position="321"/>
    </location>
</feature>
<comment type="subcellular location">
    <subcellularLocation>
        <location evidence="1">Membrane</location>
        <topology evidence="1">Multi-pass membrane protein</topology>
    </subcellularLocation>
</comment>
<evidence type="ECO:0000256" key="5">
    <source>
        <dbReference type="SAM" id="Phobius"/>
    </source>
</evidence>
<evidence type="ECO:0000259" key="6">
    <source>
        <dbReference type="PROSITE" id="PS50850"/>
    </source>
</evidence>
<dbReference type="RefSeq" id="XP_022252547.1">
    <property type="nucleotide sequence ID" value="XM_022396839.1"/>
</dbReference>
<evidence type="ECO:0000256" key="3">
    <source>
        <dbReference type="ARBA" id="ARBA00022989"/>
    </source>
</evidence>
<dbReference type="PANTHER" id="PTHR23507:SF1">
    <property type="entry name" value="FI18259P1-RELATED"/>
    <property type="match status" value="1"/>
</dbReference>
<sequence length="499" mass="56336">MTRRSIQSVRDQWITQSRLHFSDSQPRRVMEGLKIFFKSITVEPVLLMYTMAIFLEMSIFQDLIRTKICFQETDLYNINLCEKLKNETLRIVQDQTNVWIQYYNLVLYTVAIISTLYIGSWSDKFNKKFPLLIPPLGSVLACINSVVFSCFIFYFPLPVLLISGTISGLCGGTVAMITITFSYLSSITTTEMRTKRMAFLEAMLFIGGMVGFYVGGAVLKVVGFANAFVLEICLHVAVVFYILFLIDDLKPQLSRDSERLNEETQHFCQKFFTIHHFTEVLQTVFKYRLGNRRLHIILFLLAGALLYYGLVVQVDLLFIFLTDEPLNWSQSKYSSISALKLAVCGSGLLIGMPVLSRWFHVPDTFIGLVGTLSRGIGLAVLGFSTTSSMVYISAAIFVFSEIPIPAIKSVLSKLVEPDEKGKIFAFMSGIQNICFLTGSLIFNNLYPATASFFKGFSFLLAALLQLFAVAVFVFVHRDMKIQHTNQASELLTEPEDENA</sequence>
<feature type="transmembrane region" description="Helical" evidence="5">
    <location>
        <begin position="99"/>
        <end position="119"/>
    </location>
</feature>
<accession>A0ABM1T9J1</accession>
<evidence type="ECO:0000256" key="2">
    <source>
        <dbReference type="ARBA" id="ARBA00022692"/>
    </source>
</evidence>
<feature type="transmembrane region" description="Helical" evidence="5">
    <location>
        <begin position="224"/>
        <end position="246"/>
    </location>
</feature>
<evidence type="ECO:0000313" key="7">
    <source>
        <dbReference type="Proteomes" id="UP000694941"/>
    </source>
</evidence>